<organism evidence="2">
    <name type="scientific">Grammatophora oceanica</name>
    <dbReference type="NCBI Taxonomy" id="210454"/>
    <lineage>
        <taxon>Eukaryota</taxon>
        <taxon>Sar</taxon>
        <taxon>Stramenopiles</taxon>
        <taxon>Ochrophyta</taxon>
        <taxon>Bacillariophyta</taxon>
        <taxon>Fragilariophyceae</taxon>
        <taxon>Fragilariophycidae</taxon>
        <taxon>Rhabdonematales</taxon>
        <taxon>Grammatophoraceae</taxon>
        <taxon>Grammatophora</taxon>
    </lineage>
</organism>
<gene>
    <name evidence="2" type="ORF">GOCE00092_LOCUS10816</name>
</gene>
<proteinExistence type="predicted"/>
<name>A0A7S1V046_9STRA</name>
<protein>
    <submittedName>
        <fullName evidence="2">Uncharacterized protein</fullName>
    </submittedName>
</protein>
<dbReference type="AlphaFoldDB" id="A0A7S1V046"/>
<evidence type="ECO:0000256" key="1">
    <source>
        <dbReference type="SAM" id="MobiDB-lite"/>
    </source>
</evidence>
<accession>A0A7S1V046</accession>
<dbReference type="EMBL" id="HBGK01021220">
    <property type="protein sequence ID" value="CAD9281905.1"/>
    <property type="molecule type" value="Transcribed_RNA"/>
</dbReference>
<reference evidence="2" key="1">
    <citation type="submission" date="2021-01" db="EMBL/GenBank/DDBJ databases">
        <authorList>
            <person name="Corre E."/>
            <person name="Pelletier E."/>
            <person name="Niang G."/>
            <person name="Scheremetjew M."/>
            <person name="Finn R."/>
            <person name="Kale V."/>
            <person name="Holt S."/>
            <person name="Cochrane G."/>
            <person name="Meng A."/>
            <person name="Brown T."/>
            <person name="Cohen L."/>
        </authorList>
    </citation>
    <scope>NUCLEOTIDE SEQUENCE</scope>
    <source>
        <strain evidence="2">CCMP 410</strain>
    </source>
</reference>
<feature type="region of interest" description="Disordered" evidence="1">
    <location>
        <begin position="43"/>
        <end position="65"/>
    </location>
</feature>
<sequence length="110" mass="11954">MAKSSIFLSKARHLGCGKRSGCHLAIQATLNRIGRLKLRADTGTSSTVGDGLQGVPEELESNETDQNLLREKPSLCSRLAASICNLDRIAWIAEPSLLQYTGSLMHSKQM</sequence>
<evidence type="ECO:0000313" key="2">
    <source>
        <dbReference type="EMBL" id="CAD9281905.1"/>
    </source>
</evidence>